<dbReference type="PROSITE" id="PS50097">
    <property type="entry name" value="BTB"/>
    <property type="match status" value="1"/>
</dbReference>
<dbReference type="GO" id="GO:0003006">
    <property type="term" value="P:developmental process involved in reproduction"/>
    <property type="evidence" value="ECO:0007669"/>
    <property type="project" value="UniProtKB-ARBA"/>
</dbReference>
<dbReference type="SMART" id="SM00225">
    <property type="entry name" value="BTB"/>
    <property type="match status" value="1"/>
</dbReference>
<gene>
    <name evidence="7" type="ORF">g.16064</name>
</gene>
<dbReference type="InterPro" id="IPR036236">
    <property type="entry name" value="Znf_C2H2_sf"/>
</dbReference>
<feature type="region of interest" description="Disordered" evidence="4">
    <location>
        <begin position="356"/>
        <end position="379"/>
    </location>
</feature>
<dbReference type="SUPFAM" id="SSF54695">
    <property type="entry name" value="POZ domain"/>
    <property type="match status" value="1"/>
</dbReference>
<evidence type="ECO:0000256" key="4">
    <source>
        <dbReference type="SAM" id="MobiDB-lite"/>
    </source>
</evidence>
<feature type="compositionally biased region" description="Basic and acidic residues" evidence="4">
    <location>
        <begin position="230"/>
        <end position="250"/>
    </location>
</feature>
<dbReference type="InterPro" id="IPR013087">
    <property type="entry name" value="Znf_C2H2_type"/>
</dbReference>
<dbReference type="InterPro" id="IPR051095">
    <property type="entry name" value="Dros_DevTransReg"/>
</dbReference>
<evidence type="ECO:0000256" key="3">
    <source>
        <dbReference type="PROSITE-ProRule" id="PRU00042"/>
    </source>
</evidence>
<evidence type="ECO:0000313" key="7">
    <source>
        <dbReference type="EMBL" id="JAS70233.1"/>
    </source>
</evidence>
<name>A0A1B6H6H0_9HEMI</name>
<dbReference type="EMBL" id="GECU01037473">
    <property type="protein sequence ID" value="JAS70233.1"/>
    <property type="molecule type" value="Transcribed_RNA"/>
</dbReference>
<dbReference type="GO" id="GO:0006357">
    <property type="term" value="P:regulation of transcription by RNA polymerase II"/>
    <property type="evidence" value="ECO:0007669"/>
    <property type="project" value="TreeGrafter"/>
</dbReference>
<dbReference type="PANTHER" id="PTHR23110:SF107">
    <property type="entry name" value="SEX DETERMINATION PROTEIN FRUITLESS"/>
    <property type="match status" value="1"/>
</dbReference>
<dbReference type="GO" id="GO:0005634">
    <property type="term" value="C:nucleus"/>
    <property type="evidence" value="ECO:0007669"/>
    <property type="project" value="UniProtKB-SubCell"/>
</dbReference>
<evidence type="ECO:0000259" key="5">
    <source>
        <dbReference type="PROSITE" id="PS50097"/>
    </source>
</evidence>
<dbReference type="GO" id="GO:0048666">
    <property type="term" value="P:neuron development"/>
    <property type="evidence" value="ECO:0007669"/>
    <property type="project" value="UniProtKB-ARBA"/>
</dbReference>
<feature type="domain" description="C2H2-type" evidence="6">
    <location>
        <begin position="326"/>
        <end position="349"/>
    </location>
</feature>
<evidence type="ECO:0000259" key="6">
    <source>
        <dbReference type="PROSITE" id="PS50157"/>
    </source>
</evidence>
<keyword evidence="3" id="KW-0863">Zinc-finger</keyword>
<dbReference type="PROSITE" id="PS00028">
    <property type="entry name" value="ZINC_FINGER_C2H2_1"/>
    <property type="match status" value="1"/>
</dbReference>
<feature type="compositionally biased region" description="Low complexity" evidence="4">
    <location>
        <begin position="168"/>
        <end position="181"/>
    </location>
</feature>
<dbReference type="PANTHER" id="PTHR23110">
    <property type="entry name" value="BTB DOMAIN TRANSCRIPTION FACTOR"/>
    <property type="match status" value="1"/>
</dbReference>
<feature type="compositionally biased region" description="Basic and acidic residues" evidence="4">
    <location>
        <begin position="121"/>
        <end position="132"/>
    </location>
</feature>
<organism evidence="7">
    <name type="scientific">Homalodisca liturata</name>
    <dbReference type="NCBI Taxonomy" id="320908"/>
    <lineage>
        <taxon>Eukaryota</taxon>
        <taxon>Metazoa</taxon>
        <taxon>Ecdysozoa</taxon>
        <taxon>Arthropoda</taxon>
        <taxon>Hexapoda</taxon>
        <taxon>Insecta</taxon>
        <taxon>Pterygota</taxon>
        <taxon>Neoptera</taxon>
        <taxon>Paraneoptera</taxon>
        <taxon>Hemiptera</taxon>
        <taxon>Auchenorrhyncha</taxon>
        <taxon>Membracoidea</taxon>
        <taxon>Cicadellidae</taxon>
        <taxon>Cicadellinae</taxon>
        <taxon>Proconiini</taxon>
        <taxon>Homalodisca</taxon>
    </lineage>
</organism>
<keyword evidence="3" id="KW-0479">Metal-binding</keyword>
<protein>
    <recommendedName>
        <fullName evidence="8">BTB domain-containing protein</fullName>
    </recommendedName>
</protein>
<comment type="subcellular location">
    <subcellularLocation>
        <location evidence="1">Nucleus</location>
    </subcellularLocation>
</comment>
<proteinExistence type="predicted"/>
<keyword evidence="3" id="KW-0862">Zinc</keyword>
<dbReference type="SMART" id="SM00355">
    <property type="entry name" value="ZnF_C2H2"/>
    <property type="match status" value="2"/>
</dbReference>
<feature type="region of interest" description="Disordered" evidence="4">
    <location>
        <begin position="119"/>
        <end position="281"/>
    </location>
</feature>
<dbReference type="GO" id="GO:0048513">
    <property type="term" value="P:animal organ development"/>
    <property type="evidence" value="ECO:0007669"/>
    <property type="project" value="UniProtKB-ARBA"/>
</dbReference>
<evidence type="ECO:0000256" key="1">
    <source>
        <dbReference type="ARBA" id="ARBA00004123"/>
    </source>
</evidence>
<dbReference type="Gene3D" id="3.30.160.60">
    <property type="entry name" value="Classic Zinc Finger"/>
    <property type="match status" value="1"/>
</dbReference>
<accession>A0A1B6H6H0</accession>
<feature type="compositionally biased region" description="Basic and acidic residues" evidence="4">
    <location>
        <begin position="265"/>
        <end position="281"/>
    </location>
</feature>
<evidence type="ECO:0008006" key="8">
    <source>
        <dbReference type="Google" id="ProtNLM"/>
    </source>
</evidence>
<dbReference type="InterPro" id="IPR011333">
    <property type="entry name" value="SKP1/BTB/POZ_sf"/>
</dbReference>
<dbReference type="CDD" id="cd18315">
    <property type="entry name" value="BTB_POZ_BAB-like"/>
    <property type="match status" value="1"/>
</dbReference>
<dbReference type="InterPro" id="IPR000210">
    <property type="entry name" value="BTB/POZ_dom"/>
</dbReference>
<reference evidence="7" key="1">
    <citation type="submission" date="2015-11" db="EMBL/GenBank/DDBJ databases">
        <title>De novo transcriptome assembly of four potential Pierce s Disease insect vectors from Arizona vineyards.</title>
        <authorList>
            <person name="Tassone E.E."/>
        </authorList>
    </citation>
    <scope>NUCLEOTIDE SEQUENCE</scope>
</reference>
<dbReference type="Gene3D" id="3.30.710.10">
    <property type="entry name" value="Potassium Channel Kv1.1, Chain A"/>
    <property type="match status" value="1"/>
</dbReference>
<dbReference type="SUPFAM" id="SSF57667">
    <property type="entry name" value="beta-beta-alpha zinc fingers"/>
    <property type="match status" value="1"/>
</dbReference>
<dbReference type="PROSITE" id="PS50157">
    <property type="entry name" value="ZINC_FINGER_C2H2_2"/>
    <property type="match status" value="1"/>
</dbReference>
<evidence type="ECO:0000256" key="2">
    <source>
        <dbReference type="ARBA" id="ARBA00023242"/>
    </source>
</evidence>
<sequence>MDQEFCLRWNNHKTNLTDIFGKFLEEEALVDVTLAVNCDRLDDNFKTFKAHQTILSACSPYFEKLFLQNKHPHPIIFLRDVTVAEMQVLIHFMYNGEVNVKQEELPSILKTATALQIRGLADSRDPNPRVEEPQPLPIPNVRTPEQRHAQVASPEMRKRKRSSSSDHVPISVPPGSSSGSSDRYSENLPIQCPTSLKSSPPFINSQSKTVHLPNSPNELDTPPMSIKQEPQPHLHHDDDFDDSRHNLDDHSLDDDSVSQPVLGHLDPEKEEPRHDHSDSVDGTRSWHMRMVFDRLPGFSNLHRCKLCGKIVTHIRNHYHVHYPGRFVCPICSATYTRSDNLRTHCRYKHPCAALNHSRGEYNRSGPPPSPELRLAPALE</sequence>
<feature type="domain" description="BTB" evidence="5">
    <location>
        <begin position="30"/>
        <end position="102"/>
    </location>
</feature>
<dbReference type="AlphaFoldDB" id="A0A1B6H6H0"/>
<feature type="compositionally biased region" description="Polar residues" evidence="4">
    <location>
        <begin position="192"/>
        <end position="218"/>
    </location>
</feature>
<keyword evidence="2" id="KW-0539">Nucleus</keyword>
<dbReference type="Pfam" id="PF00651">
    <property type="entry name" value="BTB"/>
    <property type="match status" value="1"/>
</dbReference>
<dbReference type="GO" id="GO:0008270">
    <property type="term" value="F:zinc ion binding"/>
    <property type="evidence" value="ECO:0007669"/>
    <property type="project" value="UniProtKB-KW"/>
</dbReference>